<keyword evidence="3" id="KW-1185">Reference proteome</keyword>
<organism evidence="2 3">
    <name type="scientific">Aspergillus lucknowensis</name>
    <dbReference type="NCBI Taxonomy" id="176173"/>
    <lineage>
        <taxon>Eukaryota</taxon>
        <taxon>Fungi</taxon>
        <taxon>Dikarya</taxon>
        <taxon>Ascomycota</taxon>
        <taxon>Pezizomycotina</taxon>
        <taxon>Eurotiomycetes</taxon>
        <taxon>Eurotiomycetidae</taxon>
        <taxon>Eurotiales</taxon>
        <taxon>Aspergillaceae</taxon>
        <taxon>Aspergillus</taxon>
        <taxon>Aspergillus subgen. Nidulantes</taxon>
    </lineage>
</organism>
<evidence type="ECO:0000256" key="1">
    <source>
        <dbReference type="SAM" id="MobiDB-lite"/>
    </source>
</evidence>
<dbReference type="Proteomes" id="UP001610432">
    <property type="component" value="Unassembled WGS sequence"/>
</dbReference>
<sequence>MDLGQRRKRANRGGKRGQGVALAKTRKGQVINYIIEDAQASNPISGDHPRDVETIAILVHSQQPLSYLERLIQAEPSPLKEENGFEKRPGVSFVTSQFEDHPITPRKARTKEKKPSVNPPLDMGVEEVAVADDNGQGY</sequence>
<comment type="caution">
    <text evidence="2">The sequence shown here is derived from an EMBL/GenBank/DDBJ whole genome shotgun (WGS) entry which is preliminary data.</text>
</comment>
<dbReference type="GeneID" id="98147362"/>
<name>A0ABR4M293_9EURO</name>
<dbReference type="RefSeq" id="XP_070889830.1">
    <property type="nucleotide sequence ID" value="XM_071032290.1"/>
</dbReference>
<proteinExistence type="predicted"/>
<feature type="region of interest" description="Disordered" evidence="1">
    <location>
        <begin position="79"/>
        <end position="138"/>
    </location>
</feature>
<feature type="region of interest" description="Disordered" evidence="1">
    <location>
        <begin position="1"/>
        <end position="21"/>
    </location>
</feature>
<evidence type="ECO:0000313" key="3">
    <source>
        <dbReference type="Proteomes" id="UP001610432"/>
    </source>
</evidence>
<gene>
    <name evidence="2" type="ORF">BJX67DRAFT_378167</name>
</gene>
<feature type="compositionally biased region" description="Basic and acidic residues" evidence="1">
    <location>
        <begin position="79"/>
        <end position="89"/>
    </location>
</feature>
<evidence type="ECO:0000313" key="2">
    <source>
        <dbReference type="EMBL" id="KAL2870851.1"/>
    </source>
</evidence>
<protein>
    <submittedName>
        <fullName evidence="2">Uncharacterized protein</fullName>
    </submittedName>
</protein>
<dbReference type="EMBL" id="JBFXLQ010000005">
    <property type="protein sequence ID" value="KAL2870851.1"/>
    <property type="molecule type" value="Genomic_DNA"/>
</dbReference>
<reference evidence="2 3" key="1">
    <citation type="submission" date="2024-07" db="EMBL/GenBank/DDBJ databases">
        <title>Section-level genome sequencing and comparative genomics of Aspergillus sections Usti and Cavernicolus.</title>
        <authorList>
            <consortium name="Lawrence Berkeley National Laboratory"/>
            <person name="Nybo J.L."/>
            <person name="Vesth T.C."/>
            <person name="Theobald S."/>
            <person name="Frisvad J.C."/>
            <person name="Larsen T.O."/>
            <person name="Kjaerboelling I."/>
            <person name="Rothschild-Mancinelli K."/>
            <person name="Lyhne E.K."/>
            <person name="Kogle M.E."/>
            <person name="Barry K."/>
            <person name="Clum A."/>
            <person name="Na H."/>
            <person name="Ledsgaard L."/>
            <person name="Lin J."/>
            <person name="Lipzen A."/>
            <person name="Kuo A."/>
            <person name="Riley R."/>
            <person name="Mondo S."/>
            <person name="Labutti K."/>
            <person name="Haridas S."/>
            <person name="Pangalinan J."/>
            <person name="Salamov A.A."/>
            <person name="Simmons B.A."/>
            <person name="Magnuson J.K."/>
            <person name="Chen J."/>
            <person name="Drula E."/>
            <person name="Henrissat B."/>
            <person name="Wiebenga A."/>
            <person name="Lubbers R.J."/>
            <person name="Gomes A.C."/>
            <person name="Macurrencykelacurrency M.R."/>
            <person name="Stajich J."/>
            <person name="Grigoriev I.V."/>
            <person name="Mortensen U.H."/>
            <person name="De Vries R.P."/>
            <person name="Baker S.E."/>
            <person name="Andersen M.R."/>
        </authorList>
    </citation>
    <scope>NUCLEOTIDE SEQUENCE [LARGE SCALE GENOMIC DNA]</scope>
    <source>
        <strain evidence="2 3">CBS 449.75</strain>
    </source>
</reference>
<accession>A0ABR4M293</accession>
<feature type="compositionally biased region" description="Basic residues" evidence="1">
    <location>
        <begin position="1"/>
        <end position="15"/>
    </location>
</feature>